<dbReference type="InterPro" id="IPR006059">
    <property type="entry name" value="SBP"/>
</dbReference>
<feature type="signal peptide" evidence="2">
    <location>
        <begin position="1"/>
        <end position="22"/>
    </location>
</feature>
<dbReference type="Pfam" id="PF13416">
    <property type="entry name" value="SBP_bac_8"/>
    <property type="match status" value="1"/>
</dbReference>
<keyword evidence="1 2" id="KW-0732">Signal</keyword>
<dbReference type="Gene3D" id="3.40.190.10">
    <property type="entry name" value="Periplasmic binding protein-like II"/>
    <property type="match status" value="2"/>
</dbReference>
<proteinExistence type="predicted"/>
<evidence type="ECO:0000256" key="2">
    <source>
        <dbReference type="SAM" id="SignalP"/>
    </source>
</evidence>
<evidence type="ECO:0000313" key="3">
    <source>
        <dbReference type="EMBL" id="GAD53965.1"/>
    </source>
</evidence>
<accession>U2YY27</accession>
<evidence type="ECO:0000313" key="4">
    <source>
        <dbReference type="Proteomes" id="UP000016566"/>
    </source>
</evidence>
<reference evidence="3" key="1">
    <citation type="journal article" date="2013" name="Genome Announc.">
        <title>Draft Genome Sequence of Loktanella cinnabarina LL-001T, Isolated from Deep-Sea Floor Sediment.</title>
        <authorList>
            <person name="Nishi S."/>
            <person name="Tsubouchi T."/>
            <person name="Takaki Y."/>
            <person name="Koyanagi R."/>
            <person name="Satoh N."/>
            <person name="Maruyama T."/>
            <person name="Hatada Y."/>
        </authorList>
    </citation>
    <scope>NUCLEOTIDE SEQUENCE [LARGE SCALE GENOMIC DNA]</scope>
    <source>
        <strain evidence="3">LL-001</strain>
    </source>
</reference>
<dbReference type="EMBL" id="BATB01000001">
    <property type="protein sequence ID" value="GAD53965.1"/>
    <property type="molecule type" value="Genomic_DNA"/>
</dbReference>
<name>U2YY27_9RHOB</name>
<protein>
    <submittedName>
        <fullName evidence="3">Spermidine/putrescine-binding periplasmic protein</fullName>
    </submittedName>
</protein>
<evidence type="ECO:0000256" key="1">
    <source>
        <dbReference type="ARBA" id="ARBA00022729"/>
    </source>
</evidence>
<gene>
    <name evidence="3" type="ORF">MBELCI_0017</name>
</gene>
<comment type="caution">
    <text evidence="3">The sequence shown here is derived from an EMBL/GenBank/DDBJ whole genome shotgun (WGS) entry which is preliminary data.</text>
</comment>
<dbReference type="STRING" id="1337093.MBELCI_0017"/>
<feature type="chain" id="PRO_5004637985" evidence="2">
    <location>
        <begin position="23"/>
        <end position="374"/>
    </location>
</feature>
<dbReference type="SUPFAM" id="SSF53850">
    <property type="entry name" value="Periplasmic binding protein-like II"/>
    <property type="match status" value="1"/>
</dbReference>
<organism evidence="3 4">
    <name type="scientific">Limimaricola cinnabarinus LL-001</name>
    <dbReference type="NCBI Taxonomy" id="1337093"/>
    <lineage>
        <taxon>Bacteria</taxon>
        <taxon>Pseudomonadati</taxon>
        <taxon>Pseudomonadota</taxon>
        <taxon>Alphaproteobacteria</taxon>
        <taxon>Rhodobacterales</taxon>
        <taxon>Paracoccaceae</taxon>
        <taxon>Limimaricola</taxon>
    </lineage>
</organism>
<sequence length="374" mass="41596">MNITRLLTATTALVATATMAGAEAHTEMANEMTIVSWGGAYQESQLKAYVEPYLEANPDVTVTWDESSAEAVAKLRAQNEAGNVTWDLVDATAADAMRLCDEGLAMEIDADEDLAPAPDGTPASEDFGEEMLVSDCFVPQIAYSYTFGYRNDVAEWDGKQPESVCDVFDLETFPGQRSLEKRPHNNLEWALICDGVAYEDSYDVLETEEGQDRAFAKLDTIKDETIWWSSGADTPQLLADGEVVFGSTYNGRLFSLIVEQDQPVNMMWDTQSYDLDGWIIPEGLDEPQLARVKDFLYFATDTQRLADQAKYISYGPARKSSAPLVGEHATLGIDMAPHMPTNPENSEGAFVQNYEWWADYRDDLDAKFQAWLAQ</sequence>
<dbReference type="Proteomes" id="UP000016566">
    <property type="component" value="Unassembled WGS sequence"/>
</dbReference>
<dbReference type="PANTHER" id="PTHR30222:SF2">
    <property type="entry name" value="ABC TRANSPORTER SUBSTRATE-BINDING PROTEIN"/>
    <property type="match status" value="1"/>
</dbReference>
<keyword evidence="4" id="KW-1185">Reference proteome</keyword>
<dbReference type="PANTHER" id="PTHR30222">
    <property type="entry name" value="SPERMIDINE/PUTRESCINE-BINDING PERIPLASMIC PROTEIN"/>
    <property type="match status" value="1"/>
</dbReference>
<dbReference type="AlphaFoldDB" id="U2YY27"/>
<dbReference type="eggNOG" id="COG0687">
    <property type="taxonomic scope" value="Bacteria"/>
</dbReference>